<dbReference type="InterPro" id="IPR001173">
    <property type="entry name" value="Glyco_trans_2-like"/>
</dbReference>
<dbReference type="Gene3D" id="3.90.550.10">
    <property type="entry name" value="Spore Coat Polysaccharide Biosynthesis Protein SpsA, Chain A"/>
    <property type="match status" value="1"/>
</dbReference>
<keyword evidence="2" id="KW-0808">Transferase</keyword>
<reference evidence="2 3" key="1">
    <citation type="submission" date="2019-11" db="EMBL/GenBank/DDBJ databases">
        <title>Comparative genomics of hydrocarbon-degrading Desulfosarcina strains.</title>
        <authorList>
            <person name="Watanabe M."/>
            <person name="Kojima H."/>
            <person name="Fukui M."/>
        </authorList>
    </citation>
    <scope>NUCLEOTIDE SEQUENCE [LARGE SCALE GENOMIC DNA]</scope>
    <source>
        <strain evidence="2 3">28bB2T</strain>
    </source>
</reference>
<dbReference type="InterPro" id="IPR029044">
    <property type="entry name" value="Nucleotide-diphossugar_trans"/>
</dbReference>
<dbReference type="PANTHER" id="PTHR22916:SF3">
    <property type="entry name" value="UDP-GLCNAC:BETAGAL BETA-1,3-N-ACETYLGLUCOSAMINYLTRANSFERASE-LIKE PROTEIN 1"/>
    <property type="match status" value="1"/>
</dbReference>
<feature type="domain" description="Glycosyltransferase 2-like" evidence="1">
    <location>
        <begin position="12"/>
        <end position="129"/>
    </location>
</feature>
<dbReference type="SUPFAM" id="SSF53448">
    <property type="entry name" value="Nucleotide-diphospho-sugar transferases"/>
    <property type="match status" value="1"/>
</dbReference>
<dbReference type="AlphaFoldDB" id="A0A5K7ZKU0"/>
<sequence length="301" mass="35006">MERITPPKCLLLMATYNGEKYIEKQISSIFNQSDVDITLSVSDDCSIDNTLKIIKSFDQNKIIILPNGTRYGSASQNFFRLFRDSNFNNYDYISLADQDDIWESNKIKNAISTIQKNQLDGYASNIVAFWKDGSTKLIDKSSQEVKWDFFFGSGGPGCTIVLRNKVAKYIQQELIRKQALSKEIDLHDWLIYAYVRSKNMKWYVDPWPSMKYRQHSSNEFGANFGFKMLIKRWNDARNGWYRKQILAIADFCGLNEALPINLIKKNKYSDRIKLSLMSLQLRKKKNEAIFLSIILLFPGFK</sequence>
<dbReference type="KEGG" id="dov:DSCO28_08250"/>
<dbReference type="Pfam" id="PF00535">
    <property type="entry name" value="Glycos_transf_2"/>
    <property type="match status" value="1"/>
</dbReference>
<accession>A0A5K7ZKU0</accession>
<gene>
    <name evidence="2" type="primary">rfbG_1</name>
    <name evidence="2" type="ORF">DSCO28_08250</name>
</gene>
<dbReference type="EMBL" id="AP021876">
    <property type="protein sequence ID" value="BBO80259.1"/>
    <property type="molecule type" value="Genomic_DNA"/>
</dbReference>
<dbReference type="RefSeq" id="WP_155321272.1">
    <property type="nucleotide sequence ID" value="NZ_AP021876.1"/>
</dbReference>
<protein>
    <submittedName>
        <fullName evidence="2">dTDP-rhamnosyl transferase RfbG</fullName>
    </submittedName>
</protein>
<dbReference type="Proteomes" id="UP000425960">
    <property type="component" value="Chromosome"/>
</dbReference>
<evidence type="ECO:0000259" key="1">
    <source>
        <dbReference type="Pfam" id="PF00535"/>
    </source>
</evidence>
<dbReference type="PANTHER" id="PTHR22916">
    <property type="entry name" value="GLYCOSYLTRANSFERASE"/>
    <property type="match status" value="1"/>
</dbReference>
<evidence type="ECO:0000313" key="2">
    <source>
        <dbReference type="EMBL" id="BBO80259.1"/>
    </source>
</evidence>
<organism evidence="2 3">
    <name type="scientific">Desulfosarcina ovata subsp. sediminis</name>
    <dbReference type="NCBI Taxonomy" id="885957"/>
    <lineage>
        <taxon>Bacteria</taxon>
        <taxon>Pseudomonadati</taxon>
        <taxon>Thermodesulfobacteriota</taxon>
        <taxon>Desulfobacteria</taxon>
        <taxon>Desulfobacterales</taxon>
        <taxon>Desulfosarcinaceae</taxon>
        <taxon>Desulfosarcina</taxon>
    </lineage>
</organism>
<dbReference type="GO" id="GO:0016758">
    <property type="term" value="F:hexosyltransferase activity"/>
    <property type="evidence" value="ECO:0007669"/>
    <property type="project" value="UniProtKB-ARBA"/>
</dbReference>
<proteinExistence type="predicted"/>
<name>A0A5K7ZKU0_9BACT</name>
<evidence type="ECO:0000313" key="3">
    <source>
        <dbReference type="Proteomes" id="UP000425960"/>
    </source>
</evidence>